<dbReference type="GO" id="GO:0008710">
    <property type="term" value="F:8-amino-7-oxononanoate synthase activity"/>
    <property type="evidence" value="ECO:0007669"/>
    <property type="project" value="UniProtKB-UniRule"/>
</dbReference>
<feature type="binding site" evidence="8">
    <location>
        <position position="370"/>
    </location>
    <ligand>
        <name>substrate</name>
    </ligand>
</feature>
<organism evidence="11 12">
    <name type="scientific">Variovorax guangxiensis</name>
    <dbReference type="NCBI Taxonomy" id="1775474"/>
    <lineage>
        <taxon>Bacteria</taxon>
        <taxon>Pseudomonadati</taxon>
        <taxon>Pseudomonadota</taxon>
        <taxon>Betaproteobacteria</taxon>
        <taxon>Burkholderiales</taxon>
        <taxon>Comamonadaceae</taxon>
        <taxon>Variovorax</taxon>
    </lineage>
</organism>
<dbReference type="Pfam" id="PF00155">
    <property type="entry name" value="Aminotran_1_2"/>
    <property type="match status" value="1"/>
</dbReference>
<reference evidence="11 12" key="1">
    <citation type="submission" date="2018-12" db="EMBL/GenBank/DDBJ databases">
        <title>The genome sequences of Variovorax guangxiensis DSM 27352.</title>
        <authorList>
            <person name="Gao J."/>
            <person name="Sun J."/>
        </authorList>
    </citation>
    <scope>NUCLEOTIDE SEQUENCE [LARGE SCALE GENOMIC DNA]</scope>
    <source>
        <strain evidence="11 12">DSM 27352</strain>
    </source>
</reference>
<feature type="binding site" evidence="8">
    <location>
        <position position="22"/>
    </location>
    <ligand>
        <name>substrate</name>
    </ligand>
</feature>
<accession>A0A3S0ZC81</accession>
<dbReference type="Proteomes" id="UP000281118">
    <property type="component" value="Unassembled WGS sequence"/>
</dbReference>
<dbReference type="AlphaFoldDB" id="A0A3S0ZC81"/>
<comment type="function">
    <text evidence="8">Catalyzes the decarboxylative condensation of pimeloyl-[acyl-carrier protein] and L-alanine to produce 8-amino-7-oxononanoate (AON), [acyl-carrier protein], and carbon dioxide.</text>
</comment>
<dbReference type="SUPFAM" id="SSF53383">
    <property type="entry name" value="PLP-dependent transferases"/>
    <property type="match status" value="1"/>
</dbReference>
<dbReference type="Gene3D" id="3.40.640.10">
    <property type="entry name" value="Type I PLP-dependent aspartate aminotransferase-like (Major domain)"/>
    <property type="match status" value="1"/>
</dbReference>
<dbReference type="UniPathway" id="UPA00078"/>
<dbReference type="InterPro" id="IPR004839">
    <property type="entry name" value="Aminotransferase_I/II_large"/>
</dbReference>
<comment type="caution">
    <text evidence="11">The sequence shown here is derived from an EMBL/GenBank/DDBJ whole genome shotgun (WGS) entry which is preliminary data.</text>
</comment>
<dbReference type="RefSeq" id="WP_126019618.1">
    <property type="nucleotide sequence ID" value="NZ_RXFT01000001.1"/>
</dbReference>
<dbReference type="OrthoDB" id="9807157at2"/>
<comment type="pathway">
    <text evidence="2 8">Cofactor biosynthesis; biotin biosynthesis.</text>
</comment>
<dbReference type="PANTHER" id="PTHR13693:SF100">
    <property type="entry name" value="8-AMINO-7-OXONONANOATE SYNTHASE"/>
    <property type="match status" value="1"/>
</dbReference>
<dbReference type="HAMAP" id="MF_01693">
    <property type="entry name" value="BioF_aminotrans_2"/>
    <property type="match status" value="1"/>
</dbReference>
<evidence type="ECO:0000313" key="11">
    <source>
        <dbReference type="EMBL" id="RUR66199.1"/>
    </source>
</evidence>
<evidence type="ECO:0000256" key="4">
    <source>
        <dbReference type="ARBA" id="ARBA00022679"/>
    </source>
</evidence>
<evidence type="ECO:0000256" key="8">
    <source>
        <dbReference type="HAMAP-Rule" id="MF_01693"/>
    </source>
</evidence>
<evidence type="ECO:0000256" key="3">
    <source>
        <dbReference type="ARBA" id="ARBA00011738"/>
    </source>
</evidence>
<keyword evidence="4 8" id="KW-0808">Transferase</keyword>
<dbReference type="InterPro" id="IPR015422">
    <property type="entry name" value="PyrdxlP-dep_Trfase_small"/>
</dbReference>
<dbReference type="InterPro" id="IPR015421">
    <property type="entry name" value="PyrdxlP-dep_Trfase_major"/>
</dbReference>
<evidence type="ECO:0000256" key="5">
    <source>
        <dbReference type="ARBA" id="ARBA00022756"/>
    </source>
</evidence>
<dbReference type="EMBL" id="RXFT01000001">
    <property type="protein sequence ID" value="RUR66199.1"/>
    <property type="molecule type" value="Genomic_DNA"/>
</dbReference>
<dbReference type="NCBIfam" id="TIGR00858">
    <property type="entry name" value="bioF"/>
    <property type="match status" value="1"/>
</dbReference>
<feature type="domain" description="Aminotransferase class I/classII large" evidence="10">
    <location>
        <begin position="48"/>
        <end position="398"/>
    </location>
</feature>
<comment type="subunit">
    <text evidence="3 8">Homodimer.</text>
</comment>
<evidence type="ECO:0000256" key="6">
    <source>
        <dbReference type="ARBA" id="ARBA00022898"/>
    </source>
</evidence>
<evidence type="ECO:0000256" key="2">
    <source>
        <dbReference type="ARBA" id="ARBA00004746"/>
    </source>
</evidence>
<dbReference type="EC" id="2.3.1.47" evidence="8"/>
<keyword evidence="11" id="KW-0012">Acyltransferase</keyword>
<feature type="binding site" evidence="8">
    <location>
        <position position="246"/>
    </location>
    <ligand>
        <name>pyridoxal 5'-phosphate</name>
        <dbReference type="ChEBI" id="CHEBI:597326"/>
    </ligand>
</feature>
<protein>
    <recommendedName>
        <fullName evidence="8">8-amino-7-oxononanoate synthase</fullName>
        <shortName evidence="8">AONS</shortName>
        <ecNumber evidence="8">2.3.1.47</ecNumber>
    </recommendedName>
    <alternativeName>
        <fullName evidence="8">7-keto-8-amino-pelargonic acid synthase</fullName>
        <shortName evidence="8">7-KAP synthase</shortName>
        <shortName evidence="8">KAPA synthase</shortName>
    </alternativeName>
    <alternativeName>
        <fullName evidence="8">8-amino-7-ketopelargonate synthase</fullName>
    </alternativeName>
</protein>
<gene>
    <name evidence="8 11" type="primary">bioF</name>
    <name evidence="11" type="ORF">EJP67_03920</name>
</gene>
<dbReference type="GO" id="GO:0009102">
    <property type="term" value="P:biotin biosynthetic process"/>
    <property type="evidence" value="ECO:0007669"/>
    <property type="project" value="UniProtKB-UniRule"/>
</dbReference>
<comment type="similarity">
    <text evidence="8">Belongs to the class-II pyridoxal-phosphate-dependent aminotransferase family. BioF subfamily.</text>
</comment>
<dbReference type="PANTHER" id="PTHR13693">
    <property type="entry name" value="CLASS II AMINOTRANSFERASE/8-AMINO-7-OXONONANOATE SYNTHASE"/>
    <property type="match status" value="1"/>
</dbReference>
<dbReference type="InterPro" id="IPR022834">
    <property type="entry name" value="AONS_Proteobacteria"/>
</dbReference>
<dbReference type="InterPro" id="IPR050087">
    <property type="entry name" value="AON_synthase_class-II"/>
</dbReference>
<feature type="modified residue" description="N6-(pyridoxal phosphate)lysine" evidence="8 9">
    <location>
        <position position="249"/>
    </location>
</feature>
<feature type="binding site" evidence="8">
    <location>
        <begin position="119"/>
        <end position="120"/>
    </location>
    <ligand>
        <name>pyridoxal 5'-phosphate</name>
        <dbReference type="ChEBI" id="CHEBI:597326"/>
    </ligand>
</feature>
<dbReference type="GO" id="GO:0030170">
    <property type="term" value="F:pyridoxal phosphate binding"/>
    <property type="evidence" value="ECO:0007669"/>
    <property type="project" value="UniProtKB-UniRule"/>
</dbReference>
<feature type="binding site" evidence="8">
    <location>
        <position position="190"/>
    </location>
    <ligand>
        <name>pyridoxal 5'-phosphate</name>
        <dbReference type="ChEBI" id="CHEBI:597326"/>
    </ligand>
</feature>
<sequence length="411" mass="42903">MSRLLDRLQGEIDALDAQSLRRRRQIAETACAPLQTLTLAGSSAARTMLCFSSNDYLGLAAHPALAKAWAEGAALYGTGSGGSHLILGHSRAHAQLEETLAGWMSPFIPEARSLFFCTGYMANLAVLSALGGADAVIFSESLNHASLIDGARLAKARVERYAHCDVAALDAQLAACDAPVKLIVSDAVFSMDGNIAPVAALLALAERHDAWLVIDDAHGFGVLGDTGRGVPEALGLHSQRLVLVGTLGKAAGVSGAFVAAHRTVIDYLVQRARPYIFTTAAPPAVAHALLASLALIEGEEGAQRRAQLKERIAQLRLGLEAVLPADGSAWLPDSPTAIQPLIVGDNARAMLTMAQLDARGLRVGAIRPPTVPAGTARLRIALSASHTEADVARLVDALGEALASQQLKEAA</sequence>
<feature type="binding site" evidence="8">
    <location>
        <position position="218"/>
    </location>
    <ligand>
        <name>pyridoxal 5'-phosphate</name>
        <dbReference type="ChEBI" id="CHEBI:597326"/>
    </ligand>
</feature>
<dbReference type="InterPro" id="IPR004723">
    <property type="entry name" value="AONS_Archaea/Proteobacteria"/>
</dbReference>
<keyword evidence="6 8" id="KW-0663">Pyridoxal phosphate</keyword>
<feature type="binding site" evidence="8">
    <location>
        <position position="144"/>
    </location>
    <ligand>
        <name>substrate</name>
    </ligand>
</feature>
<evidence type="ECO:0000256" key="9">
    <source>
        <dbReference type="PIRSR" id="PIRSR604723-51"/>
    </source>
</evidence>
<comment type="cofactor">
    <cofactor evidence="1 8 9">
        <name>pyridoxal 5'-phosphate</name>
        <dbReference type="ChEBI" id="CHEBI:597326"/>
    </cofactor>
</comment>
<evidence type="ECO:0000256" key="7">
    <source>
        <dbReference type="ARBA" id="ARBA00047715"/>
    </source>
</evidence>
<dbReference type="InterPro" id="IPR015424">
    <property type="entry name" value="PyrdxlP-dep_Trfase"/>
</dbReference>
<comment type="catalytic activity">
    <reaction evidence="7 8">
        <text>6-carboxyhexanoyl-[ACP] + L-alanine + H(+) = (8S)-8-amino-7-oxononanoate + holo-[ACP] + CO2</text>
        <dbReference type="Rhea" id="RHEA:42288"/>
        <dbReference type="Rhea" id="RHEA-COMP:9685"/>
        <dbReference type="Rhea" id="RHEA-COMP:9955"/>
        <dbReference type="ChEBI" id="CHEBI:15378"/>
        <dbReference type="ChEBI" id="CHEBI:16526"/>
        <dbReference type="ChEBI" id="CHEBI:57972"/>
        <dbReference type="ChEBI" id="CHEBI:64479"/>
        <dbReference type="ChEBI" id="CHEBI:78846"/>
        <dbReference type="ChEBI" id="CHEBI:149468"/>
        <dbReference type="EC" id="2.3.1.47"/>
    </reaction>
</comment>
<dbReference type="Gene3D" id="3.90.1150.10">
    <property type="entry name" value="Aspartate Aminotransferase, domain 1"/>
    <property type="match status" value="1"/>
</dbReference>
<evidence type="ECO:0000313" key="12">
    <source>
        <dbReference type="Proteomes" id="UP000281118"/>
    </source>
</evidence>
<proteinExistence type="inferred from homology"/>
<evidence type="ECO:0000256" key="1">
    <source>
        <dbReference type="ARBA" id="ARBA00001933"/>
    </source>
</evidence>
<name>A0A3S0ZC81_9BURK</name>
<evidence type="ECO:0000259" key="10">
    <source>
        <dbReference type="Pfam" id="PF00155"/>
    </source>
</evidence>
<keyword evidence="5 8" id="KW-0093">Biotin biosynthesis</keyword>